<dbReference type="Pfam" id="PF23282">
    <property type="entry name" value="WHD_ROQ1"/>
    <property type="match status" value="1"/>
</dbReference>
<evidence type="ECO:0000259" key="7">
    <source>
        <dbReference type="Pfam" id="PF23282"/>
    </source>
</evidence>
<feature type="transmembrane region" description="Helical" evidence="4">
    <location>
        <begin position="1124"/>
        <end position="1143"/>
    </location>
</feature>
<comment type="caution">
    <text evidence="9">The sequence shown here is derived from an EMBL/GenBank/DDBJ whole genome shotgun (WGS) entry which is preliminary data.</text>
</comment>
<evidence type="ECO:0000259" key="6">
    <source>
        <dbReference type="Pfam" id="PF01582"/>
    </source>
</evidence>
<evidence type="ECO:0000256" key="3">
    <source>
        <dbReference type="ARBA" id="ARBA00022821"/>
    </source>
</evidence>
<dbReference type="Gene3D" id="3.80.10.10">
    <property type="entry name" value="Ribonuclease Inhibitor"/>
    <property type="match status" value="2"/>
</dbReference>
<evidence type="ECO:0000313" key="9">
    <source>
        <dbReference type="EMBL" id="CAH1421452.1"/>
    </source>
</evidence>
<sequence length="1144" mass="129778">MVHYSSFANRISLSSIITRPVVSDFHPNATGQQFSLVSTLSISINDSLLSCLLSSIQHLKYRLYHLPPDTPSIHSMASSSTSSIHKSFKTTEHTAYPVFYDVEPSEVRKQSGAVEEAFAKHEKEESAGKWREALNEAADLAGWELKNTANGHEAKFIQKIVEELSLELHSISFNIDKKLVGMESRMKEVVSSLRTGFDDVFMMGIKGMGGAGKTTLARAVFDQISFQFEGKSFVENVREVSTASFSGLKSLQNQILSDVLNDKGINVNSVHDGKHVIKRMMPNRKVLLVLDDVDHIDQLEALAGEPNWFKPGSRIIITTRDEQVLLAHRVNVIRDVNLLSFNEAICLFSRYAFGKEIPVHGYNELSRQVVCYTAGLPLTIRVLGSFLCGKNELEWIDALERLKTIPETETLKKLEISYIALEEDYKEIFLDVACILKGWRKDLAIKVLESCGFHARNGLRVLEQKSLIFFDDKRVKMHDHIVEMGKNIVRRGHPNKPHKHSRLWIEDEIQEILANDLGTKATRCILIHHTKLDPHILIKGLLPTTFQANNLVALEMVDSRIVQLREGGENKVLNKLRFLDLSYSQRLNTLDIGLTPNLETLNLRHCYNLVEIHMSGGCLKLISIDLTNSSRLRTLDLGLAPNLETLILTECRDLVELHMPSRCLYLRSLQLTNSKLRTLDIGSTPNLENLKLGYCYYLEELHMADECQKLENLDISYSKLRSLNLGLSPNLRNLDLNGCYNLVELHTPIGCLKKLAHLHLSGCLGFRSFQFNLNHYTSSRVDESLEVGPLAELDLIVESVERCPLHPDNSLPKFLFGLVYTEDRLSLIRNLEILISVGMCACTNLETFSGRICGLRRLRNLKLEGSILEVPKDLGQLECLEELILWRTDIKHLPNSICMLKHLKSLKLISCLLLEKLPKDLGRLECLEDLTLFSLGIKRLSESICMLKGLKALKITQCRLLEKLPEDLGRLECLEKLDLSYTTIKQLPGSICMLKHLKFLELMYCWLLEKLPDDLGRLECLEKLSLRGCKLLQDIPNSICMMKCLKVLDIKVTSISHLPQSILLLKEAWKTWKSQFTKNYCNRVMAEQISQKPLLLLAQGMGMLWLHLQAFLLRILSLYNFIPLVYMVLGASLLKCLVVNIGVF</sequence>
<evidence type="ECO:0000313" key="10">
    <source>
        <dbReference type="Proteomes" id="UP001157418"/>
    </source>
</evidence>
<evidence type="ECO:0000256" key="4">
    <source>
        <dbReference type="SAM" id="Phobius"/>
    </source>
</evidence>
<dbReference type="GO" id="GO:0006952">
    <property type="term" value="P:defense response"/>
    <property type="evidence" value="ECO:0007669"/>
    <property type="project" value="UniProtKB-KW"/>
</dbReference>
<feature type="domain" description="NB-ARC" evidence="5">
    <location>
        <begin position="184"/>
        <end position="355"/>
    </location>
</feature>
<dbReference type="Pfam" id="PF00931">
    <property type="entry name" value="NB-ARC"/>
    <property type="match status" value="1"/>
</dbReference>
<dbReference type="Pfam" id="PF01582">
    <property type="entry name" value="TIR"/>
    <property type="match status" value="1"/>
</dbReference>
<proteinExistence type="predicted"/>
<keyword evidence="2" id="KW-0677">Repeat</keyword>
<dbReference type="InterPro" id="IPR035897">
    <property type="entry name" value="Toll_tir_struct_dom_sf"/>
</dbReference>
<dbReference type="Gene3D" id="3.40.50.10140">
    <property type="entry name" value="Toll/interleukin-1 receptor homology (TIR) domain"/>
    <property type="match status" value="1"/>
</dbReference>
<dbReference type="InterPro" id="IPR058192">
    <property type="entry name" value="WHD_ROQ1-like"/>
</dbReference>
<keyword evidence="4" id="KW-0812">Transmembrane</keyword>
<dbReference type="InterPro" id="IPR055414">
    <property type="entry name" value="LRR_R13L4/SHOC2-like"/>
</dbReference>
<feature type="domain" description="Disease resistance R13L4/SHOC-2-like LRR" evidence="8">
    <location>
        <begin position="850"/>
        <end position="956"/>
    </location>
</feature>
<dbReference type="InterPro" id="IPR032675">
    <property type="entry name" value="LRR_dom_sf"/>
</dbReference>
<dbReference type="GO" id="GO:0043531">
    <property type="term" value="F:ADP binding"/>
    <property type="evidence" value="ECO:0007669"/>
    <property type="project" value="InterPro"/>
</dbReference>
<dbReference type="EMBL" id="CAKMRJ010001112">
    <property type="protein sequence ID" value="CAH1421452.1"/>
    <property type="molecule type" value="Genomic_DNA"/>
</dbReference>
<keyword evidence="3" id="KW-0611">Plant defense</keyword>
<dbReference type="PANTHER" id="PTHR11017">
    <property type="entry name" value="LEUCINE-RICH REPEAT-CONTAINING PROTEIN"/>
    <property type="match status" value="1"/>
</dbReference>
<name>A0AAU9M434_9ASTR</name>
<evidence type="ECO:0000256" key="1">
    <source>
        <dbReference type="ARBA" id="ARBA00022614"/>
    </source>
</evidence>
<dbReference type="InterPro" id="IPR042197">
    <property type="entry name" value="Apaf_helical"/>
</dbReference>
<protein>
    <recommendedName>
        <fullName evidence="11">TIR domain-containing protein</fullName>
    </recommendedName>
</protein>
<dbReference type="PANTHER" id="PTHR11017:SF544">
    <property type="entry name" value="ADP-RIBOSYL CYCLASE_CYCLIC ADP-RIBOSE HYDROLASE"/>
    <property type="match status" value="1"/>
</dbReference>
<organism evidence="9 10">
    <name type="scientific">Lactuca virosa</name>
    <dbReference type="NCBI Taxonomy" id="75947"/>
    <lineage>
        <taxon>Eukaryota</taxon>
        <taxon>Viridiplantae</taxon>
        <taxon>Streptophyta</taxon>
        <taxon>Embryophyta</taxon>
        <taxon>Tracheophyta</taxon>
        <taxon>Spermatophyta</taxon>
        <taxon>Magnoliopsida</taxon>
        <taxon>eudicotyledons</taxon>
        <taxon>Gunneridae</taxon>
        <taxon>Pentapetalae</taxon>
        <taxon>asterids</taxon>
        <taxon>campanulids</taxon>
        <taxon>Asterales</taxon>
        <taxon>Asteraceae</taxon>
        <taxon>Cichorioideae</taxon>
        <taxon>Cichorieae</taxon>
        <taxon>Lactucinae</taxon>
        <taxon>Lactuca</taxon>
    </lineage>
</organism>
<keyword evidence="1" id="KW-0433">Leucine-rich repeat</keyword>
<dbReference type="Gene3D" id="1.10.8.430">
    <property type="entry name" value="Helical domain of apoptotic protease-activating factors"/>
    <property type="match status" value="1"/>
</dbReference>
<dbReference type="GO" id="GO:0007165">
    <property type="term" value="P:signal transduction"/>
    <property type="evidence" value="ECO:0007669"/>
    <property type="project" value="InterPro"/>
</dbReference>
<evidence type="ECO:0000259" key="5">
    <source>
        <dbReference type="Pfam" id="PF00931"/>
    </source>
</evidence>
<dbReference type="AlphaFoldDB" id="A0AAU9M434"/>
<dbReference type="InterPro" id="IPR002182">
    <property type="entry name" value="NB-ARC"/>
</dbReference>
<dbReference type="InterPro" id="IPR027417">
    <property type="entry name" value="P-loop_NTPase"/>
</dbReference>
<dbReference type="InterPro" id="IPR044974">
    <property type="entry name" value="Disease_R_plants"/>
</dbReference>
<evidence type="ECO:0000259" key="8">
    <source>
        <dbReference type="Pfam" id="PF23598"/>
    </source>
</evidence>
<feature type="domain" description="Disease resistance protein Roq1-like winged-helix" evidence="7">
    <location>
        <begin position="423"/>
        <end position="490"/>
    </location>
</feature>
<dbReference type="InterPro" id="IPR000157">
    <property type="entry name" value="TIR_dom"/>
</dbReference>
<reference evidence="9 10" key="1">
    <citation type="submission" date="2022-01" db="EMBL/GenBank/DDBJ databases">
        <authorList>
            <person name="Xiong W."/>
            <person name="Schranz E."/>
        </authorList>
    </citation>
    <scope>NUCLEOTIDE SEQUENCE [LARGE SCALE GENOMIC DNA]</scope>
</reference>
<keyword evidence="4" id="KW-0472">Membrane</keyword>
<evidence type="ECO:0008006" key="11">
    <source>
        <dbReference type="Google" id="ProtNLM"/>
    </source>
</evidence>
<keyword evidence="10" id="KW-1185">Reference proteome</keyword>
<gene>
    <name evidence="9" type="ORF">LVIROSA_LOCUS8855</name>
</gene>
<feature type="domain" description="TIR" evidence="6">
    <location>
        <begin position="84"/>
        <end position="172"/>
    </location>
</feature>
<dbReference type="PRINTS" id="PR00364">
    <property type="entry name" value="DISEASERSIST"/>
</dbReference>
<dbReference type="SUPFAM" id="SSF52058">
    <property type="entry name" value="L domain-like"/>
    <property type="match status" value="2"/>
</dbReference>
<dbReference type="Gene3D" id="3.40.50.300">
    <property type="entry name" value="P-loop containing nucleotide triphosphate hydrolases"/>
    <property type="match status" value="1"/>
</dbReference>
<keyword evidence="4" id="KW-1133">Transmembrane helix</keyword>
<accession>A0AAU9M434</accession>
<evidence type="ECO:0000256" key="2">
    <source>
        <dbReference type="ARBA" id="ARBA00022737"/>
    </source>
</evidence>
<dbReference type="GO" id="GO:0051707">
    <property type="term" value="P:response to other organism"/>
    <property type="evidence" value="ECO:0007669"/>
    <property type="project" value="UniProtKB-ARBA"/>
</dbReference>
<dbReference type="Proteomes" id="UP001157418">
    <property type="component" value="Unassembled WGS sequence"/>
</dbReference>
<dbReference type="SUPFAM" id="SSF52540">
    <property type="entry name" value="P-loop containing nucleoside triphosphate hydrolases"/>
    <property type="match status" value="1"/>
</dbReference>
<dbReference type="Pfam" id="PF23598">
    <property type="entry name" value="LRR_14"/>
    <property type="match status" value="1"/>
</dbReference>